<evidence type="ECO:0000313" key="3">
    <source>
        <dbReference type="EMBL" id="QHT97580.1"/>
    </source>
</evidence>
<feature type="compositionally biased region" description="Basic and acidic residues" evidence="2">
    <location>
        <begin position="268"/>
        <end position="298"/>
    </location>
</feature>
<feature type="coiled-coil region" evidence="1">
    <location>
        <begin position="131"/>
        <end position="158"/>
    </location>
</feature>
<sequence length="298" mass="34570">MDSINKFNKTLTELLDNIKNISEKHKNNIENNYNFPLEGDTYIDLFIDNCKDKSNEIALQNEIIFSKESKLIDNIDFNDLWETIDNDNKKIIWKYLHTLYIYSYEHKQKKTTSQIIEEVNNKNISNLDDNIDEFMNILKSFQTNDENLEENIEELLSETNEEIPEILNGSIGKLANEIAKDINTENINIDNPSKLLEGLFSGNIDLESDNHGIGNLVQNITGKIQDKLENGELNENDLFNEATNVMSKLGESNIFQNLFQNNNSSNESKAKSEKKKKLEEKREQLRKKLDQKKNKCIN</sequence>
<protein>
    <submittedName>
        <fullName evidence="3">Uncharacterized protein</fullName>
    </submittedName>
</protein>
<keyword evidence="1" id="KW-0175">Coiled coil</keyword>
<feature type="region of interest" description="Disordered" evidence="2">
    <location>
        <begin position="261"/>
        <end position="298"/>
    </location>
</feature>
<evidence type="ECO:0000256" key="2">
    <source>
        <dbReference type="SAM" id="MobiDB-lite"/>
    </source>
</evidence>
<reference evidence="3" key="1">
    <citation type="journal article" date="2020" name="Nature">
        <title>Giant virus diversity and host interactions through global metagenomics.</title>
        <authorList>
            <person name="Schulz F."/>
            <person name="Roux S."/>
            <person name="Paez-Espino D."/>
            <person name="Jungbluth S."/>
            <person name="Walsh D.A."/>
            <person name="Denef V.J."/>
            <person name="McMahon K.D."/>
            <person name="Konstantinidis K.T."/>
            <person name="Eloe-Fadrosh E.A."/>
            <person name="Kyrpides N.C."/>
            <person name="Woyke T."/>
        </authorList>
    </citation>
    <scope>NUCLEOTIDE SEQUENCE</scope>
    <source>
        <strain evidence="3">GVMAG-M-3300025138-11</strain>
    </source>
</reference>
<accession>A0A6C0IYD8</accession>
<dbReference type="AlphaFoldDB" id="A0A6C0IYD8"/>
<organism evidence="3">
    <name type="scientific">viral metagenome</name>
    <dbReference type="NCBI Taxonomy" id="1070528"/>
    <lineage>
        <taxon>unclassified sequences</taxon>
        <taxon>metagenomes</taxon>
        <taxon>organismal metagenomes</taxon>
    </lineage>
</organism>
<name>A0A6C0IYD8_9ZZZZ</name>
<proteinExistence type="predicted"/>
<evidence type="ECO:0000256" key="1">
    <source>
        <dbReference type="SAM" id="Coils"/>
    </source>
</evidence>
<dbReference type="EMBL" id="MN740282">
    <property type="protein sequence ID" value="QHT97580.1"/>
    <property type="molecule type" value="Genomic_DNA"/>
</dbReference>